<dbReference type="EMBL" id="CP003065">
    <property type="protein sequence ID" value="AEV68545.1"/>
    <property type="molecule type" value="Genomic_DNA"/>
</dbReference>
<accession>G8LVF6</accession>
<dbReference type="HOGENOM" id="CLU_086342_0_0_9"/>
<protein>
    <submittedName>
        <fullName evidence="3">Putative glycosyltransferase</fullName>
    </submittedName>
</protein>
<keyword evidence="4" id="KW-1185">Reference proteome</keyword>
<evidence type="ECO:0000259" key="1">
    <source>
        <dbReference type="Pfam" id="PF07238"/>
    </source>
</evidence>
<reference evidence="3 4" key="2">
    <citation type="journal article" date="2012" name="Stand. Genomic Sci.">
        <title>Complete Genome Sequence of Clostridium clariflavum DSM 19732.</title>
        <authorList>
            <person name="Izquierdo J.A."/>
            <person name="Goodwin L."/>
            <person name="Davenport K.W."/>
            <person name="Teshima H."/>
            <person name="Bruce D."/>
            <person name="Detter C."/>
            <person name="Tapia R."/>
            <person name="Han S."/>
            <person name="Land M."/>
            <person name="Hauser L."/>
            <person name="Jeffries C.D."/>
            <person name="Han J."/>
            <person name="Pitluck S."/>
            <person name="Nolan M."/>
            <person name="Chen A."/>
            <person name="Huntemann M."/>
            <person name="Mavromatis K."/>
            <person name="Mikhailova N."/>
            <person name="Liolios K."/>
            <person name="Woyke T."/>
            <person name="Lynd L.R."/>
        </authorList>
    </citation>
    <scope>NUCLEOTIDE SEQUENCE [LARGE SCALE GENOMIC DNA]</scope>
    <source>
        <strain evidence="4">DSM 19732 / NBRC 101661 / EBR45</strain>
    </source>
</reference>
<name>G8LVF6_ACECE</name>
<organism evidence="3 4">
    <name type="scientific">Acetivibrio clariflavus (strain DSM 19732 / NBRC 101661 / EBR45)</name>
    <name type="common">Clostridium clariflavum</name>
    <dbReference type="NCBI Taxonomy" id="720554"/>
    <lineage>
        <taxon>Bacteria</taxon>
        <taxon>Bacillati</taxon>
        <taxon>Bacillota</taxon>
        <taxon>Clostridia</taxon>
        <taxon>Eubacteriales</taxon>
        <taxon>Oscillospiraceae</taxon>
        <taxon>Acetivibrio</taxon>
    </lineage>
</organism>
<dbReference type="InterPro" id="IPR009926">
    <property type="entry name" value="T3SS_YcgR_PilZN"/>
</dbReference>
<dbReference type="InterPro" id="IPR009875">
    <property type="entry name" value="PilZ_domain"/>
</dbReference>
<feature type="domain" description="Type III secretion system flagellar brake protein YcgR PilZN" evidence="2">
    <location>
        <begin position="9"/>
        <end position="91"/>
    </location>
</feature>
<dbReference type="Pfam" id="PF12945">
    <property type="entry name" value="PilZNR"/>
    <property type="match status" value="1"/>
</dbReference>
<feature type="domain" description="PilZ" evidence="1">
    <location>
        <begin position="102"/>
        <end position="212"/>
    </location>
</feature>
<evidence type="ECO:0000313" key="3">
    <source>
        <dbReference type="EMBL" id="AEV68545.1"/>
    </source>
</evidence>
<dbReference type="Pfam" id="PF07238">
    <property type="entry name" value="PilZ"/>
    <property type="match status" value="1"/>
</dbReference>
<gene>
    <name evidence="3" type="ordered locus">Clocl_1943</name>
</gene>
<dbReference type="OrthoDB" id="9783080at2"/>
<sequence>MKYNELGTGLKLEIRFIKDDGKKTDRPFASELEWVEENNVLYIAAPIYEGRVYPVPIGSEIAVSFIKDNSFYEFKAKVIDRENKENLAILKVQALTSIEKIQRREFFRFDVNLPVKYRVIESVNKKSNEEYTETVTRDLSGGGISMRLKEPIETDKYLDCELFITCKIKFIGKVVRLTKYDILHGPYKYEIGVCFEEIDESLREKIISYIFQEQRKLLKKG</sequence>
<dbReference type="KEGG" id="ccl:Clocl_1943"/>
<dbReference type="Proteomes" id="UP000005435">
    <property type="component" value="Chromosome"/>
</dbReference>
<dbReference type="AlphaFoldDB" id="G8LVF6"/>
<dbReference type="SUPFAM" id="SSF141371">
    <property type="entry name" value="PilZ domain-like"/>
    <property type="match status" value="1"/>
</dbReference>
<dbReference type="GO" id="GO:0035438">
    <property type="term" value="F:cyclic-di-GMP binding"/>
    <property type="evidence" value="ECO:0007669"/>
    <property type="project" value="InterPro"/>
</dbReference>
<dbReference type="eggNOG" id="COG5581">
    <property type="taxonomic scope" value="Bacteria"/>
</dbReference>
<keyword evidence="3" id="KW-0808">Transferase</keyword>
<evidence type="ECO:0000313" key="4">
    <source>
        <dbReference type="Proteomes" id="UP000005435"/>
    </source>
</evidence>
<dbReference type="STRING" id="720554.Clocl_1943"/>
<proteinExistence type="predicted"/>
<dbReference type="RefSeq" id="WP_014255126.1">
    <property type="nucleotide sequence ID" value="NC_016627.1"/>
</dbReference>
<reference evidence="4" key="1">
    <citation type="submission" date="2011-12" db="EMBL/GenBank/DDBJ databases">
        <title>Complete sequence of Clostridium clariflavum DSM 19732.</title>
        <authorList>
            <consortium name="US DOE Joint Genome Institute"/>
            <person name="Lucas S."/>
            <person name="Han J."/>
            <person name="Lapidus A."/>
            <person name="Cheng J.-F."/>
            <person name="Goodwin L."/>
            <person name="Pitluck S."/>
            <person name="Peters L."/>
            <person name="Teshima H."/>
            <person name="Detter J.C."/>
            <person name="Han C."/>
            <person name="Tapia R."/>
            <person name="Land M."/>
            <person name="Hauser L."/>
            <person name="Kyrpides N."/>
            <person name="Ivanova N."/>
            <person name="Pagani I."/>
            <person name="Kitzmiller T."/>
            <person name="Lynd L."/>
            <person name="Izquierdo J."/>
            <person name="Woyke T."/>
        </authorList>
    </citation>
    <scope>NUCLEOTIDE SEQUENCE [LARGE SCALE GENOMIC DNA]</scope>
    <source>
        <strain evidence="4">DSM 19732 / NBRC 101661 / EBR45</strain>
    </source>
</reference>
<dbReference type="Gene3D" id="2.40.10.220">
    <property type="entry name" value="predicted glycosyltransferase like domains"/>
    <property type="match status" value="1"/>
</dbReference>
<dbReference type="GO" id="GO:0016740">
    <property type="term" value="F:transferase activity"/>
    <property type="evidence" value="ECO:0007669"/>
    <property type="project" value="UniProtKB-KW"/>
</dbReference>
<evidence type="ECO:0000259" key="2">
    <source>
        <dbReference type="Pfam" id="PF12945"/>
    </source>
</evidence>